<dbReference type="GO" id="GO:0004030">
    <property type="term" value="F:aldehyde dehydrogenase [NAD(P)+] activity"/>
    <property type="evidence" value="ECO:0007669"/>
    <property type="project" value="UniProtKB-ARBA"/>
</dbReference>
<dbReference type="InterPro" id="IPR016160">
    <property type="entry name" value="Ald_DH_CS_CYS"/>
</dbReference>
<protein>
    <submittedName>
        <fullName evidence="5">Aldehyde dehydrogenase family protein</fullName>
    </submittedName>
</protein>
<evidence type="ECO:0000313" key="5">
    <source>
        <dbReference type="EMBL" id="KPX79326.1"/>
    </source>
</evidence>
<name>A0A0P9TVI3_PSEA0</name>
<evidence type="ECO:0000256" key="3">
    <source>
        <dbReference type="RuleBase" id="RU003345"/>
    </source>
</evidence>
<comment type="similarity">
    <text evidence="3">Belongs to the aldehyde dehydrogenase family.</text>
</comment>
<evidence type="ECO:0000256" key="1">
    <source>
        <dbReference type="ARBA" id="ARBA00023002"/>
    </source>
</evidence>
<evidence type="ECO:0000256" key="2">
    <source>
        <dbReference type="PROSITE-ProRule" id="PRU10007"/>
    </source>
</evidence>
<dbReference type="EMBL" id="LJQO01000070">
    <property type="protein sequence ID" value="KPX79326.1"/>
    <property type="molecule type" value="Genomic_DNA"/>
</dbReference>
<dbReference type="InterPro" id="IPR016161">
    <property type="entry name" value="Ald_DH/histidinol_DH"/>
</dbReference>
<evidence type="ECO:0000313" key="6">
    <source>
        <dbReference type="Proteomes" id="UP000050469"/>
    </source>
</evidence>
<dbReference type="PROSITE" id="PS00687">
    <property type="entry name" value="ALDEHYDE_DEHYDR_GLU"/>
    <property type="match status" value="1"/>
</dbReference>
<sequence length="635" mass="68998">MQMTTLTRADWEQRAQHLKIEGRAFIQGEYTAASSGETFDCISPVDGRMLAKVASCDTADAQRAVDSARSAFNSGAWSRLAPAKRKETMIRFAGLLKQNAEELALLETLDMGKPIGDSFGVDIPGAARALSWSGEAIDKLYDEVAATPHDQLGLVTREPVGVVAAIVPWNFPLMMACWKLGPALSTGNSVILKPSEKSPLTAIRIAQLAIEAGIPAGVLNVLPGYGHTVGKALALHMDVDTVVFTGSSKIARQLMIYAGESNMKRVWLEAGGKSPNIVFADAPDLQAAADAAASAIAFNQGEVCTAGSRLLLERSIKERFLPMVLEALATWKPGNPLDPATNVGALVDTQQMNTVLSYIEAGHAEGARLVAGGKRILSRLSLRNVVPARFIRPRLTAARSTVLFSATLNPRHYYADLLGLPVNTAWIDVESPFNHDQLDVRIVSRISTRFTHRQASLAPIVELMAEQFEARPGNYLAFFSSFDYLQQVAELMAQTHPHITLWQQARGMGESERHAFLDRFTLSSQGIGFAVLGGAFGEGIDLPGARLIGAFIATLGLPQLNPVNEQFKQRMAALFGAGYDYTYLYPGVQKVVQAAGRVIRSQSDRGVVMLIDDRFAEHKVRQLFPAWWRPETSTA</sequence>
<dbReference type="InterPro" id="IPR016162">
    <property type="entry name" value="Ald_DH_N"/>
</dbReference>
<dbReference type="InterPro" id="IPR027417">
    <property type="entry name" value="P-loop_NTPase"/>
</dbReference>
<organism evidence="5 6">
    <name type="scientific">Pseudomonas amygdali pv. photiniae</name>
    <dbReference type="NCBI Taxonomy" id="251724"/>
    <lineage>
        <taxon>Bacteria</taxon>
        <taxon>Pseudomonadati</taxon>
        <taxon>Pseudomonadota</taxon>
        <taxon>Gammaproteobacteria</taxon>
        <taxon>Pseudomonadales</taxon>
        <taxon>Pseudomonadaceae</taxon>
        <taxon>Pseudomonas</taxon>
        <taxon>Pseudomonas amygdali</taxon>
    </lineage>
</organism>
<comment type="caution">
    <text evidence="5">The sequence shown here is derived from an EMBL/GenBank/DDBJ whole genome shotgun (WGS) entry which is preliminary data.</text>
</comment>
<dbReference type="Pfam" id="PF13307">
    <property type="entry name" value="Helicase_C_2"/>
    <property type="match status" value="1"/>
</dbReference>
<evidence type="ECO:0000259" key="4">
    <source>
        <dbReference type="SMART" id="SM00491"/>
    </source>
</evidence>
<dbReference type="SUPFAM" id="SSF53720">
    <property type="entry name" value="ALDH-like"/>
    <property type="match status" value="1"/>
</dbReference>
<dbReference type="InterPro" id="IPR029510">
    <property type="entry name" value="Ald_DH_CS_GLU"/>
</dbReference>
<keyword evidence="1 3" id="KW-0560">Oxidoreductase</keyword>
<dbReference type="PANTHER" id="PTHR11699">
    <property type="entry name" value="ALDEHYDE DEHYDROGENASE-RELATED"/>
    <property type="match status" value="1"/>
</dbReference>
<feature type="active site" evidence="2">
    <location>
        <position position="269"/>
    </location>
</feature>
<dbReference type="GO" id="GO:0003676">
    <property type="term" value="F:nucleic acid binding"/>
    <property type="evidence" value="ECO:0007669"/>
    <property type="project" value="InterPro"/>
</dbReference>
<dbReference type="Proteomes" id="UP000050469">
    <property type="component" value="Unassembled WGS sequence"/>
</dbReference>
<feature type="domain" description="ATP-dependent helicase C-terminal" evidence="4">
    <location>
        <begin position="482"/>
        <end position="617"/>
    </location>
</feature>
<gene>
    <name evidence="5" type="ORF">ALO53_00212</name>
</gene>
<accession>A0A0P9TVI3</accession>
<dbReference type="GO" id="GO:0005524">
    <property type="term" value="F:ATP binding"/>
    <property type="evidence" value="ECO:0007669"/>
    <property type="project" value="InterPro"/>
</dbReference>
<dbReference type="SMART" id="SM00491">
    <property type="entry name" value="HELICc2"/>
    <property type="match status" value="1"/>
</dbReference>
<dbReference type="Gene3D" id="3.40.309.10">
    <property type="entry name" value="Aldehyde Dehydrogenase, Chain A, domain 2"/>
    <property type="match status" value="1"/>
</dbReference>
<dbReference type="AlphaFoldDB" id="A0A0P9TVI3"/>
<dbReference type="Gene3D" id="3.40.50.300">
    <property type="entry name" value="P-loop containing nucleotide triphosphate hydrolases"/>
    <property type="match status" value="1"/>
</dbReference>
<dbReference type="GO" id="GO:0004386">
    <property type="term" value="F:helicase activity"/>
    <property type="evidence" value="ECO:0007669"/>
    <property type="project" value="InterPro"/>
</dbReference>
<dbReference type="FunFam" id="3.40.605.10:FF:000001">
    <property type="entry name" value="Aldehyde dehydrogenase 1"/>
    <property type="match status" value="1"/>
</dbReference>
<dbReference type="SUPFAM" id="SSF52540">
    <property type="entry name" value="P-loop containing nucleoside triphosphate hydrolases"/>
    <property type="match status" value="1"/>
</dbReference>
<dbReference type="PROSITE" id="PS00070">
    <property type="entry name" value="ALDEHYDE_DEHYDR_CYS"/>
    <property type="match status" value="1"/>
</dbReference>
<dbReference type="Gene3D" id="3.40.605.10">
    <property type="entry name" value="Aldehyde Dehydrogenase, Chain A, domain 1"/>
    <property type="match status" value="1"/>
</dbReference>
<dbReference type="PATRIC" id="fig|251724.3.peg.274"/>
<dbReference type="GO" id="GO:0006139">
    <property type="term" value="P:nucleobase-containing compound metabolic process"/>
    <property type="evidence" value="ECO:0007669"/>
    <property type="project" value="InterPro"/>
</dbReference>
<reference evidence="5 6" key="1">
    <citation type="submission" date="2015-09" db="EMBL/GenBank/DDBJ databases">
        <title>Genome announcement of multiple Pseudomonas syringae strains.</title>
        <authorList>
            <person name="Thakur S."/>
            <person name="Wang P.W."/>
            <person name="Gong Y."/>
            <person name="Weir B.S."/>
            <person name="Guttman D.S."/>
        </authorList>
    </citation>
    <scope>NUCLEOTIDE SEQUENCE [LARGE SCALE GENOMIC DNA]</scope>
    <source>
        <strain evidence="5 6">ICMP7840</strain>
    </source>
</reference>
<dbReference type="InterPro" id="IPR016163">
    <property type="entry name" value="Ald_DH_C"/>
</dbReference>
<dbReference type="Pfam" id="PF00171">
    <property type="entry name" value="Aldedh"/>
    <property type="match status" value="1"/>
</dbReference>
<dbReference type="InterPro" id="IPR006555">
    <property type="entry name" value="ATP-dep_Helicase_C"/>
</dbReference>
<dbReference type="GO" id="GO:0016818">
    <property type="term" value="F:hydrolase activity, acting on acid anhydrides, in phosphorus-containing anhydrides"/>
    <property type="evidence" value="ECO:0007669"/>
    <property type="project" value="InterPro"/>
</dbReference>
<dbReference type="InterPro" id="IPR015590">
    <property type="entry name" value="Aldehyde_DH_dom"/>
</dbReference>
<proteinExistence type="inferred from homology"/>